<evidence type="ECO:0000256" key="1">
    <source>
        <dbReference type="SAM" id="Phobius"/>
    </source>
</evidence>
<dbReference type="RefSeq" id="WP_012036238.1">
    <property type="nucleotide sequence ID" value="NC_009464.1"/>
</dbReference>
<organism evidence="2 3">
    <name type="scientific">Methanocella arvoryzae (strain DSM 22066 / NBRC 105507 / MRE50)</name>
    <dbReference type="NCBI Taxonomy" id="351160"/>
    <lineage>
        <taxon>Archaea</taxon>
        <taxon>Methanobacteriati</taxon>
        <taxon>Methanobacteriota</taxon>
        <taxon>Stenosarchaea group</taxon>
        <taxon>Methanomicrobia</taxon>
        <taxon>Methanocellales</taxon>
        <taxon>Methanocellaceae</taxon>
        <taxon>Methanocella</taxon>
    </lineage>
</organism>
<keyword evidence="1" id="KW-1133">Transmembrane helix</keyword>
<protein>
    <submittedName>
        <fullName evidence="2">Uncharacterized protein</fullName>
    </submittedName>
</protein>
<sequence length="164" mass="18018">MHIIGLRALARKDNSLLNIKEESKANYKKILMLTIATAVLAVMASGNALAYSYSNVEWSVLTSDSVTYTSEATGNPSVSAGDQLTWQNTLVNGRPNSYYYPRFEWSGDLQSSSFQSSPSGLSYNYAWCPDGSVNAGSSSGTWTVTHWYCAGQDMNYGQNDKQYC</sequence>
<name>Q0W5R1_METAR</name>
<evidence type="ECO:0000313" key="2">
    <source>
        <dbReference type="EMBL" id="CAJ36282.1"/>
    </source>
</evidence>
<proteinExistence type="predicted"/>
<keyword evidence="3" id="KW-1185">Reference proteome</keyword>
<dbReference type="AlphaFoldDB" id="Q0W5R1"/>
<accession>Q0W5R1</accession>
<dbReference type="eggNOG" id="arCOG12035">
    <property type="taxonomic scope" value="Archaea"/>
</dbReference>
<dbReference type="EMBL" id="AM114193">
    <property type="protein sequence ID" value="CAJ36282.1"/>
    <property type="molecule type" value="Genomic_DNA"/>
</dbReference>
<dbReference type="GeneID" id="41395428"/>
<reference evidence="2 3" key="1">
    <citation type="journal article" date="2006" name="Science">
        <title>Genome of rice cluster I archaea -- the key methane producers in the rice rhizosphere.</title>
        <authorList>
            <person name="Erkel C."/>
            <person name="Kube M."/>
            <person name="Reinhardt R."/>
            <person name="Liesack W."/>
        </authorList>
    </citation>
    <scope>NUCLEOTIDE SEQUENCE [LARGE SCALE GENOMIC DNA]</scope>
    <source>
        <strain evidence="3">DSM 22066 / NBRC 105507 / MRE50</strain>
    </source>
</reference>
<dbReference type="KEGG" id="rci:RCIA54"/>
<feature type="transmembrane region" description="Helical" evidence="1">
    <location>
        <begin position="30"/>
        <end position="53"/>
    </location>
</feature>
<keyword evidence="1" id="KW-0812">Transmembrane</keyword>
<gene>
    <name evidence="2" type="ORF">RCIA54</name>
</gene>
<keyword evidence="1" id="KW-0472">Membrane</keyword>
<evidence type="ECO:0000313" key="3">
    <source>
        <dbReference type="Proteomes" id="UP000000663"/>
    </source>
</evidence>
<dbReference type="STRING" id="351160.RCIA54"/>
<dbReference type="Proteomes" id="UP000000663">
    <property type="component" value="Chromosome"/>
</dbReference>
<dbReference type="OrthoDB" id="151179at2157"/>